<organism evidence="3 5">
    <name type="scientific">Hymenoscyphus fraxineus</name>
    <dbReference type="NCBI Taxonomy" id="746836"/>
    <lineage>
        <taxon>Eukaryota</taxon>
        <taxon>Fungi</taxon>
        <taxon>Dikarya</taxon>
        <taxon>Ascomycota</taxon>
        <taxon>Pezizomycotina</taxon>
        <taxon>Leotiomycetes</taxon>
        <taxon>Helotiales</taxon>
        <taxon>Helotiaceae</taxon>
        <taxon>Hymenoscyphus</taxon>
    </lineage>
</organism>
<keyword evidence="5" id="KW-1185">Reference proteome</keyword>
<keyword evidence="1" id="KW-0732">Signal</keyword>
<reference evidence="3" key="1">
    <citation type="submission" date="2021-07" db="EMBL/GenBank/DDBJ databases">
        <authorList>
            <person name="Durling M."/>
        </authorList>
    </citation>
    <scope>NUCLEOTIDE SEQUENCE</scope>
</reference>
<evidence type="ECO:0000313" key="3">
    <source>
        <dbReference type="EMBL" id="CAG8951147.1"/>
    </source>
</evidence>
<evidence type="ECO:0000256" key="1">
    <source>
        <dbReference type="SAM" id="SignalP"/>
    </source>
</evidence>
<evidence type="ECO:0000313" key="2">
    <source>
        <dbReference type="EMBL" id="CAG8949658.1"/>
    </source>
</evidence>
<evidence type="ECO:0000313" key="4">
    <source>
        <dbReference type="EMBL" id="CAG8960382.1"/>
    </source>
</evidence>
<comment type="caution">
    <text evidence="3">The sequence shown here is derived from an EMBL/GenBank/DDBJ whole genome shotgun (WGS) entry which is preliminary data.</text>
</comment>
<dbReference type="EMBL" id="CAJVRL010000098">
    <property type="protein sequence ID" value="CAG8960382.1"/>
    <property type="molecule type" value="Genomic_DNA"/>
</dbReference>
<dbReference type="Proteomes" id="UP000696280">
    <property type="component" value="Unassembled WGS sequence"/>
</dbReference>
<evidence type="ECO:0000313" key="5">
    <source>
        <dbReference type="Proteomes" id="UP000696280"/>
    </source>
</evidence>
<dbReference type="EMBL" id="CAJVRL010000018">
    <property type="protein sequence ID" value="CAG8949658.1"/>
    <property type="molecule type" value="Genomic_DNA"/>
</dbReference>
<dbReference type="AlphaFoldDB" id="A0A9N9KT84"/>
<dbReference type="EMBL" id="CAJVRL010000041">
    <property type="protein sequence ID" value="CAG8951147.1"/>
    <property type="molecule type" value="Genomic_DNA"/>
</dbReference>
<proteinExistence type="predicted"/>
<gene>
    <name evidence="3" type="ORF">HYFRA_00007892</name>
    <name evidence="4" type="ORF">HYFRA_00012457</name>
    <name evidence="2" type="ORF">HYFRA_00014231</name>
</gene>
<name>A0A9N9KT84_9HELO</name>
<feature type="signal peptide" evidence="1">
    <location>
        <begin position="1"/>
        <end position="20"/>
    </location>
</feature>
<feature type="chain" id="PRO_5040652758" evidence="1">
    <location>
        <begin position="21"/>
        <end position="42"/>
    </location>
</feature>
<accession>A0A9N9KT84</accession>
<protein>
    <submittedName>
        <fullName evidence="3">Uncharacterized protein</fullName>
    </submittedName>
</protein>
<sequence length="42" mass="4605">MPTIARHLPFGLFRLWVNVAAPVAQIQFVRKQGSQTASAAPE</sequence>